<dbReference type="SUPFAM" id="SSF103515">
    <property type="entry name" value="Autotransporter"/>
    <property type="match status" value="1"/>
</dbReference>
<dbReference type="SMART" id="SM00869">
    <property type="entry name" value="Autotransporter"/>
    <property type="match status" value="1"/>
</dbReference>
<dbReference type="PROSITE" id="PS51208">
    <property type="entry name" value="AUTOTRANSPORTER"/>
    <property type="match status" value="1"/>
</dbReference>
<feature type="domain" description="Autotransporter" evidence="4">
    <location>
        <begin position="660"/>
        <end position="948"/>
    </location>
</feature>
<dbReference type="InterPro" id="IPR013425">
    <property type="entry name" value="Autotrns_rpt"/>
</dbReference>
<dbReference type="Gene3D" id="2.40.128.130">
    <property type="entry name" value="Autotransporter beta-domain"/>
    <property type="match status" value="1"/>
</dbReference>
<reference evidence="5" key="1">
    <citation type="submission" date="2019-10" db="EMBL/GenBank/DDBJ databases">
        <authorList>
            <consortium name="PulseNet: The National Subtyping Network for Foodborne Disease Surveillance"/>
            <person name="Tarr C.L."/>
            <person name="Trees E."/>
            <person name="Katz L.S."/>
            <person name="Carleton-Romer H.A."/>
            <person name="Stroika S."/>
            <person name="Kucerova Z."/>
            <person name="Roache K.F."/>
            <person name="Sabol A.L."/>
            <person name="Besser J."/>
            <person name="Gerner-Smidt P."/>
        </authorList>
    </citation>
    <scope>NUCLEOTIDE SEQUENCE</scope>
    <source>
        <strain evidence="5">PNUSAS111760</strain>
    </source>
</reference>
<evidence type="ECO:0000259" key="4">
    <source>
        <dbReference type="PROSITE" id="PS51208"/>
    </source>
</evidence>
<dbReference type="SUPFAM" id="SSF51126">
    <property type="entry name" value="Pectin lyase-like"/>
    <property type="match status" value="1"/>
</dbReference>
<dbReference type="InterPro" id="IPR036709">
    <property type="entry name" value="Autotransporte_beta_dom_sf"/>
</dbReference>
<dbReference type="GO" id="GO:0019867">
    <property type="term" value="C:outer membrane"/>
    <property type="evidence" value="ECO:0007669"/>
    <property type="project" value="InterPro"/>
</dbReference>
<keyword evidence="3" id="KW-1133">Transmembrane helix</keyword>
<evidence type="ECO:0000256" key="3">
    <source>
        <dbReference type="SAM" id="Phobius"/>
    </source>
</evidence>
<comment type="caution">
    <text evidence="5">The sequence shown here is derived from an EMBL/GenBank/DDBJ whole genome shotgun (WGS) entry which is preliminary data.</text>
</comment>
<protein>
    <recommendedName>
        <fullName evidence="4">Autotransporter domain-containing protein</fullName>
    </recommendedName>
</protein>
<dbReference type="NCBIfam" id="TIGR02601">
    <property type="entry name" value="autotrns_rpt"/>
    <property type="match status" value="1"/>
</dbReference>
<dbReference type="CDD" id="cd01344">
    <property type="entry name" value="PL2_Passenger_AT"/>
    <property type="match status" value="1"/>
</dbReference>
<dbReference type="Pfam" id="PF18883">
    <property type="entry name" value="AC_1"/>
    <property type="match status" value="1"/>
</dbReference>
<dbReference type="NCBIfam" id="TIGR01414">
    <property type="entry name" value="autotrans_barl"/>
    <property type="match status" value="1"/>
</dbReference>
<keyword evidence="3" id="KW-0812">Transmembrane</keyword>
<dbReference type="Pfam" id="PF03797">
    <property type="entry name" value="Autotransporter"/>
    <property type="match status" value="1"/>
</dbReference>
<evidence type="ECO:0000256" key="1">
    <source>
        <dbReference type="ARBA" id="ARBA00022729"/>
    </source>
</evidence>
<dbReference type="InterPro" id="IPR012332">
    <property type="entry name" value="Autotransporter_pectin_lyase_C"/>
</dbReference>
<sequence length="948" mass="100034">MNEEKMSSEPTLLNNTKNKNSIIIFILPLVSFFCGESIIPAMAQSVTESGDVLISLSPFPAAPKEPARITSPSWVTDKHLIVGNSGSGNIAIKDGGTVAAPAGLIIGFEDKSSGMVNVDGAASRLRVGYINVGSNGYGELNIINGGQANTNNATTIAAGNGQGVVNIDGIASDGVSSTLHTSTLIVGNGDKGTLNVTNGGTLYSDYYSTLSNSFESSGTVTISGVHPSGIASIWRAETIELGVMGNGTLNVFDGGTVFVKNSITAGPLGGTGILNVSGVNMGHASTFKTGSGVSLGVAGIFEFPNAYGTGTLNISDGGVFDAPLIQLGVDNNTAGTINIGTGGLAGVLKTPVVTTGTGDAAVNFSHTDNIDFSTKLSGHMAVTKSAIGTTTLMTASDYTGTTTVSEGALKAGAENVLSQSSDFTLDGPGTLSLNDHDQSIKTLNNAGTVDFGSVAGTTLTVRNNYTGNNGTLLLHTRLGDDSSVTDRFVVNGDTSGTTNIRVSNDGGAGAQTNKGIELIHVNGKSDGNFLLHGRVVAGGYDYFLHKGTPEAEDGNWYLRSELPEKPVPPEHPVTPPEHPVTPPEHPVTPPEHPVTPPENPVTPPEKPVVIPENPPKKPSYNILRPEAGVYTANTAAANTLFITSLHDRLGETYYTDVFSRERKITSMWMRNTGGHNNWRDSSGTLNTQSNRYVLQIGGDVAQWVSPDNGRIHFGVMAGYGNQKTRTRSSITKYQAKGAVDGYSAGIYGIWQQNEVSDDGAYMDIWAQYNWFNNHIKGEQINDESYKSRGFVASVEAGYTMKMGEFTGSHGSINTWYVQPQAQITWMGVKANAHTEASGTNVESQGDGNIQTRLGLRTYLKGHSSQDKGKDRNFEPFIEMNWLHNTEAFGVRMNGTGISQNGARDLGEVKLGTDGQLSSSLNIWGQVSNQIGGNGYNDTQVMLGVKYIF</sequence>
<dbReference type="InterPro" id="IPR011050">
    <property type="entry name" value="Pectin_lyase_fold/virulence"/>
</dbReference>
<dbReference type="PANTHER" id="PTHR12338">
    <property type="entry name" value="AUTOTRANSPORTER"/>
    <property type="match status" value="1"/>
</dbReference>
<proteinExistence type="predicted"/>
<organism evidence="5">
    <name type="scientific">Salmonella enterica</name>
    <name type="common">Salmonella choleraesuis</name>
    <dbReference type="NCBI Taxonomy" id="28901"/>
    <lineage>
        <taxon>Bacteria</taxon>
        <taxon>Pseudomonadati</taxon>
        <taxon>Pseudomonadota</taxon>
        <taxon>Gammaproteobacteria</taxon>
        <taxon>Enterobacterales</taxon>
        <taxon>Enterobacteriaceae</taxon>
        <taxon>Salmonella</taxon>
    </lineage>
</organism>
<evidence type="ECO:0000256" key="2">
    <source>
        <dbReference type="SAM" id="MobiDB-lite"/>
    </source>
</evidence>
<evidence type="ECO:0000313" key="5">
    <source>
        <dbReference type="EMBL" id="EDJ5796067.1"/>
    </source>
</evidence>
<dbReference type="PANTHER" id="PTHR12338:SF5">
    <property type="entry name" value="ANTIGEN 43-RELATED"/>
    <property type="match status" value="1"/>
</dbReference>
<accession>A0A639WLM2</accession>
<keyword evidence="1" id="KW-0732">Signal</keyword>
<feature type="compositionally biased region" description="Pro residues" evidence="2">
    <location>
        <begin position="569"/>
        <end position="617"/>
    </location>
</feature>
<dbReference type="AlphaFoldDB" id="A0A639WLM2"/>
<dbReference type="InterPro" id="IPR030895">
    <property type="entry name" value="T5SS_PEPC_rpt"/>
</dbReference>
<dbReference type="NCBIfam" id="TIGR04393">
    <property type="entry name" value="rpt_T5SS_PEPC"/>
    <property type="match status" value="1"/>
</dbReference>
<dbReference type="InterPro" id="IPR050909">
    <property type="entry name" value="Bact_Autotransporter_VF"/>
</dbReference>
<dbReference type="InterPro" id="IPR006315">
    <property type="entry name" value="OM_autotransptr_brl_dom"/>
</dbReference>
<gene>
    <name evidence="5" type="ORF">GFE25_25730</name>
</gene>
<dbReference type="InterPro" id="IPR005546">
    <property type="entry name" value="Autotransporte_beta"/>
</dbReference>
<feature type="region of interest" description="Disordered" evidence="2">
    <location>
        <begin position="560"/>
        <end position="619"/>
    </location>
</feature>
<dbReference type="InterPro" id="IPR043990">
    <property type="entry name" value="AC_1"/>
</dbReference>
<dbReference type="Gene3D" id="2.160.20.20">
    <property type="match status" value="1"/>
</dbReference>
<dbReference type="EMBL" id="AAMOTP010000027">
    <property type="protein sequence ID" value="EDJ5796067.1"/>
    <property type="molecule type" value="Genomic_DNA"/>
</dbReference>
<feature type="transmembrane region" description="Helical" evidence="3">
    <location>
        <begin position="21"/>
        <end position="43"/>
    </location>
</feature>
<name>A0A639WLM2_SALER</name>
<keyword evidence="3" id="KW-0472">Membrane</keyword>